<dbReference type="EMBL" id="CAJNOJ010000002">
    <property type="protein sequence ID" value="CAF0726656.1"/>
    <property type="molecule type" value="Genomic_DNA"/>
</dbReference>
<evidence type="ECO:0000256" key="11">
    <source>
        <dbReference type="ARBA" id="ARBA00023157"/>
    </source>
</evidence>
<evidence type="ECO:0000256" key="1">
    <source>
        <dbReference type="ARBA" id="ARBA00002791"/>
    </source>
</evidence>
<evidence type="ECO:0000313" key="15">
    <source>
        <dbReference type="EMBL" id="CAF0726656.1"/>
    </source>
</evidence>
<name>A0A813MNF1_ADIRI</name>
<dbReference type="GO" id="GO:0015693">
    <property type="term" value="P:magnesium ion transport"/>
    <property type="evidence" value="ECO:0007669"/>
    <property type="project" value="UniProtKB-ARBA"/>
</dbReference>
<comment type="similarity">
    <text evidence="3">Belongs to the OST3/OST6 family.</text>
</comment>
<feature type="transmembrane region" description="Helical" evidence="13">
    <location>
        <begin position="205"/>
        <end position="224"/>
    </location>
</feature>
<evidence type="ECO:0000256" key="13">
    <source>
        <dbReference type="SAM" id="Phobius"/>
    </source>
</evidence>
<evidence type="ECO:0008006" key="17">
    <source>
        <dbReference type="Google" id="ProtNLM"/>
    </source>
</evidence>
<evidence type="ECO:0000256" key="12">
    <source>
        <dbReference type="ARBA" id="ARBA00043952"/>
    </source>
</evidence>
<keyword evidence="10 13" id="KW-0472">Membrane</keyword>
<dbReference type="Gene3D" id="3.40.30.10">
    <property type="entry name" value="Glutaredoxin"/>
    <property type="match status" value="1"/>
</dbReference>
<dbReference type="InterPro" id="IPR036249">
    <property type="entry name" value="Thioredoxin-like_sf"/>
</dbReference>
<evidence type="ECO:0000313" key="16">
    <source>
        <dbReference type="Proteomes" id="UP000663852"/>
    </source>
</evidence>
<evidence type="ECO:0000256" key="6">
    <source>
        <dbReference type="ARBA" id="ARBA00022729"/>
    </source>
</evidence>
<dbReference type="InterPro" id="IPR021149">
    <property type="entry name" value="OligosaccharylTrfase_OST3/OST6"/>
</dbReference>
<comment type="caution">
    <text evidence="15">The sequence shown here is derived from an EMBL/GenBank/DDBJ whole genome shotgun (WGS) entry which is preliminary data.</text>
</comment>
<keyword evidence="9 13" id="KW-1133">Transmembrane helix</keyword>
<dbReference type="AlphaFoldDB" id="A0A813MNF1"/>
<comment type="function">
    <text evidence="1">Subunit of the oligosaccharyl transferase (OST) complex that catalyzes the initial transfer of a defined glycan (Glc(3)Man(9)GlcNAc(2) in eukaryotes) from the lipid carrier dolichol-pyrophosphate to an asparagine residue within an Asn-X-Ser/Thr consensus motif in nascent polypeptide chains, the first step in protein N-glycosylation. N-glycosylation occurs cotranslationally and the complex associates with the Sec61 complex at the channel-forming translocon complex that mediates protein translocation across the endoplasmic reticulum (ER). All subunits are required for a maximal enzyme activity.</text>
</comment>
<dbReference type="SUPFAM" id="SSF52833">
    <property type="entry name" value="Thioredoxin-like"/>
    <property type="match status" value="1"/>
</dbReference>
<evidence type="ECO:0000256" key="2">
    <source>
        <dbReference type="ARBA" id="ARBA00004477"/>
    </source>
</evidence>
<dbReference type="PANTHER" id="PTHR12692:SF0">
    <property type="entry name" value="GH11935P"/>
    <property type="match status" value="1"/>
</dbReference>
<keyword evidence="8" id="KW-0460">Magnesium</keyword>
<dbReference type="FunFam" id="3.40.30.10:FF:000009">
    <property type="entry name" value="Tumor suppressor candidate 3"/>
    <property type="match status" value="1"/>
</dbReference>
<evidence type="ECO:0000256" key="8">
    <source>
        <dbReference type="ARBA" id="ARBA00022842"/>
    </source>
</evidence>
<dbReference type="GO" id="GO:0008250">
    <property type="term" value="C:oligosaccharyltransferase complex"/>
    <property type="evidence" value="ECO:0007669"/>
    <property type="project" value="TreeGrafter"/>
</dbReference>
<gene>
    <name evidence="15" type="ORF">EDS130_LOCUS756</name>
</gene>
<evidence type="ECO:0000256" key="10">
    <source>
        <dbReference type="ARBA" id="ARBA00023136"/>
    </source>
</evidence>
<reference evidence="15" key="1">
    <citation type="submission" date="2021-02" db="EMBL/GenBank/DDBJ databases">
        <authorList>
            <person name="Nowell W R."/>
        </authorList>
    </citation>
    <scope>NUCLEOTIDE SEQUENCE</scope>
</reference>
<keyword evidence="5 13" id="KW-0812">Transmembrane</keyword>
<keyword evidence="11" id="KW-1015">Disulfide bond</keyword>
<evidence type="ECO:0000256" key="5">
    <source>
        <dbReference type="ARBA" id="ARBA00022692"/>
    </source>
</evidence>
<dbReference type="GO" id="GO:0018279">
    <property type="term" value="P:protein N-linked glycosylation via asparagine"/>
    <property type="evidence" value="ECO:0007669"/>
    <property type="project" value="TreeGrafter"/>
</dbReference>
<organism evidence="15 16">
    <name type="scientific">Adineta ricciae</name>
    <name type="common">Rotifer</name>
    <dbReference type="NCBI Taxonomy" id="249248"/>
    <lineage>
        <taxon>Eukaryota</taxon>
        <taxon>Metazoa</taxon>
        <taxon>Spiralia</taxon>
        <taxon>Gnathifera</taxon>
        <taxon>Rotifera</taxon>
        <taxon>Eurotatoria</taxon>
        <taxon>Bdelloidea</taxon>
        <taxon>Adinetida</taxon>
        <taxon>Adinetidae</taxon>
        <taxon>Adineta</taxon>
    </lineage>
</organism>
<keyword evidence="7" id="KW-0256">Endoplasmic reticulum</keyword>
<sequence>MHHRLWLCFLWTCTVVNVLHAENNLADKVQQLTDWSSKNSLIRLNSERFKHFVRTPPKNYSMIIMLTALSPQRQCGVCKHAHDEFQVVAQSYRYSKAFSNKLFFAMVDFDEGAEVFQYLKLNSAPVFIHFPPKTKPKKGDQLDLNRRGFSAEHLTKWVQDRTEIRIEIYRPPDYSGILISGFALAMIAALLYLKRDSLTFLYNNLIWGVFVILAILTFVSGQMWNNIHGSTFANHDQKTGHTGVVCYFISGQTWNHINGPPFMNTRKDATEFFANDSQMQYVAETYVEYISRNSGHQYIMETYIVFLLYFGVSVGMILLNEAPKIQSKKGKRRSVMAFIGLIIVISLFSYILSVFRSKYHGYPYSFLLK</sequence>
<protein>
    <recommendedName>
        <fullName evidence="17">Magnesium transporter protein 1</fullName>
    </recommendedName>
</protein>
<keyword evidence="4" id="KW-0813">Transport</keyword>
<feature type="transmembrane region" description="Helical" evidence="13">
    <location>
        <begin position="303"/>
        <end position="322"/>
    </location>
</feature>
<feature type="chain" id="PRO_5032765165" description="Magnesium transporter protein 1" evidence="14">
    <location>
        <begin position="22"/>
        <end position="369"/>
    </location>
</feature>
<dbReference type="Proteomes" id="UP000663852">
    <property type="component" value="Unassembled WGS sequence"/>
</dbReference>
<evidence type="ECO:0000256" key="4">
    <source>
        <dbReference type="ARBA" id="ARBA00022448"/>
    </source>
</evidence>
<feature type="transmembrane region" description="Helical" evidence="13">
    <location>
        <begin position="334"/>
        <end position="355"/>
    </location>
</feature>
<proteinExistence type="inferred from homology"/>
<dbReference type="Pfam" id="PF04756">
    <property type="entry name" value="OST3_OST6"/>
    <property type="match status" value="2"/>
</dbReference>
<dbReference type="OrthoDB" id="67566at2759"/>
<comment type="subcellular location">
    <subcellularLocation>
        <location evidence="2">Endoplasmic reticulum membrane</location>
        <topology evidence="2">Multi-pass membrane protein</topology>
    </subcellularLocation>
</comment>
<evidence type="ECO:0000256" key="14">
    <source>
        <dbReference type="SAM" id="SignalP"/>
    </source>
</evidence>
<evidence type="ECO:0000256" key="9">
    <source>
        <dbReference type="ARBA" id="ARBA00022989"/>
    </source>
</evidence>
<evidence type="ECO:0000256" key="3">
    <source>
        <dbReference type="ARBA" id="ARBA00009561"/>
    </source>
</evidence>
<evidence type="ECO:0000256" key="7">
    <source>
        <dbReference type="ARBA" id="ARBA00022824"/>
    </source>
</evidence>
<dbReference type="PANTHER" id="PTHR12692">
    <property type="entry name" value="DOLICHYL-DIPHOSPHOOLIGOSACCHARIDE--PROTEIN GLYCOSYLTRANSFERASE-RELATED"/>
    <property type="match status" value="1"/>
</dbReference>
<feature type="signal peptide" evidence="14">
    <location>
        <begin position="1"/>
        <end position="21"/>
    </location>
</feature>
<accession>A0A813MNF1</accession>
<feature type="transmembrane region" description="Helical" evidence="13">
    <location>
        <begin position="174"/>
        <end position="193"/>
    </location>
</feature>
<keyword evidence="6 14" id="KW-0732">Signal</keyword>
<comment type="pathway">
    <text evidence="12">Protein modification.</text>
</comment>